<sequence>MDKQAELERKYNIIALEYSKVRSQATVLKKAVIDEQSKSLELKELIKDLEQKIRKHDQEMDSLTFRNDQLTKRISVLQQDLQLNHNNKKSINKSSHSFDFGVRDEELHKKIIENAELVSSMVDKDLEISNYKEKIDMLELKILDLQRDISINDEKHKENMENLRKEFTDVVNMSPPVEQSSITSIVVDNNAWQQEAERWRSECEMLRAKPESNERLSEYYETQISELLEAKQTAQSETSSLWAESAALCARLEHLTLEKDRLENTILLNIEEIRVTSDNYKSQLDAMTEHLASQNEKIARQCDEIQVLKHKLHTKK</sequence>
<feature type="coiled-coil region" evidence="1">
    <location>
        <begin position="121"/>
        <end position="148"/>
    </location>
</feature>
<proteinExistence type="predicted"/>
<comment type="caution">
    <text evidence="3">The sequence shown here is derived from an EMBL/GenBank/DDBJ whole genome shotgun (WGS) entry which is preliminary data.</text>
</comment>
<dbReference type="EMBL" id="JAVRBK010000002">
    <property type="protein sequence ID" value="KAK5647336.1"/>
    <property type="molecule type" value="Genomic_DNA"/>
</dbReference>
<dbReference type="GO" id="GO:0016020">
    <property type="term" value="C:membrane"/>
    <property type="evidence" value="ECO:0007669"/>
    <property type="project" value="TreeGrafter"/>
</dbReference>
<dbReference type="InterPro" id="IPR019343">
    <property type="entry name" value="PPP1R21_N"/>
</dbReference>
<evidence type="ECO:0000256" key="1">
    <source>
        <dbReference type="SAM" id="Coils"/>
    </source>
</evidence>
<dbReference type="PANTHER" id="PTHR21448">
    <property type="entry name" value="SMOOTH MUSCLE MYOSIN HEAVY CHAIN-RELATED"/>
    <property type="match status" value="1"/>
</dbReference>
<dbReference type="PANTHER" id="PTHR21448:SF0">
    <property type="entry name" value="PROTEIN PHOSPHATASE 1 REGULATORY SUBUNIT 21"/>
    <property type="match status" value="1"/>
</dbReference>
<evidence type="ECO:0000259" key="2">
    <source>
        <dbReference type="SMART" id="SM01254"/>
    </source>
</evidence>
<reference evidence="3 4" key="1">
    <citation type="journal article" date="2024" name="Insects">
        <title>An Improved Chromosome-Level Genome Assembly of the Firefly Pyrocoelia pectoralis.</title>
        <authorList>
            <person name="Fu X."/>
            <person name="Meyer-Rochow V.B."/>
            <person name="Ballantyne L."/>
            <person name="Zhu X."/>
        </authorList>
    </citation>
    <scope>NUCLEOTIDE SEQUENCE [LARGE SCALE GENOMIC DNA]</scope>
    <source>
        <strain evidence="3">XCY_ONT2</strain>
    </source>
</reference>
<feature type="domain" description="Protein phosphatase 1 regulatory subunit 21 N-terminal" evidence="2">
    <location>
        <begin position="14"/>
        <end position="107"/>
    </location>
</feature>
<protein>
    <recommendedName>
        <fullName evidence="2">Protein phosphatase 1 regulatory subunit 21 N-terminal domain-containing protein</fullName>
    </recommendedName>
</protein>
<dbReference type="GO" id="GO:0005769">
    <property type="term" value="C:early endosome"/>
    <property type="evidence" value="ECO:0007669"/>
    <property type="project" value="TreeGrafter"/>
</dbReference>
<keyword evidence="1" id="KW-0175">Coiled coil</keyword>
<dbReference type="InterPro" id="IPR040024">
    <property type="entry name" value="PPP1R21"/>
</dbReference>
<name>A0AAN7VKX9_9COLE</name>
<feature type="coiled-coil region" evidence="1">
    <location>
        <begin position="32"/>
        <end position="73"/>
    </location>
</feature>
<evidence type="ECO:0000313" key="4">
    <source>
        <dbReference type="Proteomes" id="UP001329430"/>
    </source>
</evidence>
<dbReference type="Proteomes" id="UP001329430">
    <property type="component" value="Chromosome 2"/>
</dbReference>
<dbReference type="InterPro" id="IPR049372">
    <property type="entry name" value="PPP1R21_C"/>
</dbReference>
<dbReference type="AlphaFoldDB" id="A0AAN7VKX9"/>
<keyword evidence="4" id="KW-1185">Reference proteome</keyword>
<dbReference type="Pfam" id="PF10205">
    <property type="entry name" value="KLRAQ"/>
    <property type="match status" value="1"/>
</dbReference>
<organism evidence="3 4">
    <name type="scientific">Pyrocoelia pectoralis</name>
    <dbReference type="NCBI Taxonomy" id="417401"/>
    <lineage>
        <taxon>Eukaryota</taxon>
        <taxon>Metazoa</taxon>
        <taxon>Ecdysozoa</taxon>
        <taxon>Arthropoda</taxon>
        <taxon>Hexapoda</taxon>
        <taxon>Insecta</taxon>
        <taxon>Pterygota</taxon>
        <taxon>Neoptera</taxon>
        <taxon>Endopterygota</taxon>
        <taxon>Coleoptera</taxon>
        <taxon>Polyphaga</taxon>
        <taxon>Elateriformia</taxon>
        <taxon>Elateroidea</taxon>
        <taxon>Lampyridae</taxon>
        <taxon>Lampyrinae</taxon>
        <taxon>Pyrocoelia</taxon>
    </lineage>
</organism>
<dbReference type="Pfam" id="PF21636">
    <property type="entry name" value="PPP1R21_C"/>
    <property type="match status" value="1"/>
</dbReference>
<dbReference type="SMART" id="SM01254">
    <property type="entry name" value="KLRAQ"/>
    <property type="match status" value="1"/>
</dbReference>
<evidence type="ECO:0000313" key="3">
    <source>
        <dbReference type="EMBL" id="KAK5647336.1"/>
    </source>
</evidence>
<accession>A0AAN7VKX9</accession>
<gene>
    <name evidence="3" type="ORF">RI129_002228</name>
</gene>